<comment type="caution">
    <text evidence="2">The sequence shown here is derived from an EMBL/GenBank/DDBJ whole genome shotgun (WGS) entry which is preliminary data.</text>
</comment>
<evidence type="ECO:0000256" key="1">
    <source>
        <dbReference type="SAM" id="MobiDB-lite"/>
    </source>
</evidence>
<proteinExistence type="predicted"/>
<reference evidence="2 3" key="1">
    <citation type="journal article" date="2019" name="Commun. Biol.">
        <title>The bagworm genome reveals a unique fibroin gene that provides high tensile strength.</title>
        <authorList>
            <person name="Kono N."/>
            <person name="Nakamura H."/>
            <person name="Ohtoshi R."/>
            <person name="Tomita M."/>
            <person name="Numata K."/>
            <person name="Arakawa K."/>
        </authorList>
    </citation>
    <scope>NUCLEOTIDE SEQUENCE [LARGE SCALE GENOMIC DNA]</scope>
</reference>
<organism evidence="2 3">
    <name type="scientific">Eumeta variegata</name>
    <name type="common">Bagworm moth</name>
    <name type="synonym">Eumeta japonica</name>
    <dbReference type="NCBI Taxonomy" id="151549"/>
    <lineage>
        <taxon>Eukaryota</taxon>
        <taxon>Metazoa</taxon>
        <taxon>Ecdysozoa</taxon>
        <taxon>Arthropoda</taxon>
        <taxon>Hexapoda</taxon>
        <taxon>Insecta</taxon>
        <taxon>Pterygota</taxon>
        <taxon>Neoptera</taxon>
        <taxon>Endopterygota</taxon>
        <taxon>Lepidoptera</taxon>
        <taxon>Glossata</taxon>
        <taxon>Ditrysia</taxon>
        <taxon>Tineoidea</taxon>
        <taxon>Psychidae</taxon>
        <taxon>Oiketicinae</taxon>
        <taxon>Eumeta</taxon>
    </lineage>
</organism>
<evidence type="ECO:0000313" key="2">
    <source>
        <dbReference type="EMBL" id="GBP86350.1"/>
    </source>
</evidence>
<sequence>MRMLNFGEEVMVYKDRTISRSDKKERATLNTIFLSAEAPPGRRAARGGGGAPGPPPPRAPRHAHFLAAPRFSVNEMEIRYSSPK</sequence>
<name>A0A4C1ZEX6_EUMVA</name>
<gene>
    <name evidence="2" type="ORF">EVAR_55277_1</name>
</gene>
<feature type="region of interest" description="Disordered" evidence="1">
    <location>
        <begin position="29"/>
        <end position="62"/>
    </location>
</feature>
<dbReference type="EMBL" id="BGZK01001789">
    <property type="protein sequence ID" value="GBP86350.1"/>
    <property type="molecule type" value="Genomic_DNA"/>
</dbReference>
<evidence type="ECO:0000313" key="3">
    <source>
        <dbReference type="Proteomes" id="UP000299102"/>
    </source>
</evidence>
<protein>
    <submittedName>
        <fullName evidence="2">Uncharacterized protein</fullName>
    </submittedName>
</protein>
<dbReference type="AlphaFoldDB" id="A0A4C1ZEX6"/>
<keyword evidence="3" id="KW-1185">Reference proteome</keyword>
<dbReference type="Proteomes" id="UP000299102">
    <property type="component" value="Unassembled WGS sequence"/>
</dbReference>
<accession>A0A4C1ZEX6</accession>